<dbReference type="AlphaFoldDB" id="D8S505"/>
<dbReference type="Gramene" id="EFJ20514">
    <property type="protein sequence ID" value="EFJ20514"/>
    <property type="gene ID" value="SELMODRAFT_418206"/>
</dbReference>
<name>D8S505_SELML</name>
<sequence>MAQGAAHVYTGHRVSSRGFDAEPDIKVEALIMSEWILVMLVEIKPELGLGEPSVEVMRWSDQTSGSEGPPSSTSLRTSLSLPICIFTSSYKTANTWSGSPRLLRLSGRLFLLWWPSTAGKRSSSDPSISWPELIRDEHAQGASVTQYWHPGFQAQPAKGEDAALLVATSCFQAHRQVCPEIWCRGAHAVGGAWLRTSIQLQATGDGSDWLVVDTVAKIL</sequence>
<dbReference type="Proteomes" id="UP000001514">
    <property type="component" value="Unassembled WGS sequence"/>
</dbReference>
<dbReference type="InParanoid" id="D8S505"/>
<accession>D8S505</accession>
<evidence type="ECO:0000313" key="1">
    <source>
        <dbReference type="EMBL" id="EFJ20514.1"/>
    </source>
</evidence>
<dbReference type="KEGG" id="smo:SELMODRAFT_418206"/>
<dbReference type="HOGENOM" id="CLU_1263404_0_0_1"/>
<dbReference type="EMBL" id="GL377602">
    <property type="protein sequence ID" value="EFJ20514.1"/>
    <property type="molecule type" value="Genomic_DNA"/>
</dbReference>
<reference evidence="1 2" key="1">
    <citation type="journal article" date="2011" name="Science">
        <title>The Selaginella genome identifies genetic changes associated with the evolution of vascular plants.</title>
        <authorList>
            <person name="Banks J.A."/>
            <person name="Nishiyama T."/>
            <person name="Hasebe M."/>
            <person name="Bowman J.L."/>
            <person name="Gribskov M."/>
            <person name="dePamphilis C."/>
            <person name="Albert V.A."/>
            <person name="Aono N."/>
            <person name="Aoyama T."/>
            <person name="Ambrose B.A."/>
            <person name="Ashton N.W."/>
            <person name="Axtell M.J."/>
            <person name="Barker E."/>
            <person name="Barker M.S."/>
            <person name="Bennetzen J.L."/>
            <person name="Bonawitz N.D."/>
            <person name="Chapple C."/>
            <person name="Cheng C."/>
            <person name="Correa L.G."/>
            <person name="Dacre M."/>
            <person name="DeBarry J."/>
            <person name="Dreyer I."/>
            <person name="Elias M."/>
            <person name="Engstrom E.M."/>
            <person name="Estelle M."/>
            <person name="Feng L."/>
            <person name="Finet C."/>
            <person name="Floyd S.K."/>
            <person name="Frommer W.B."/>
            <person name="Fujita T."/>
            <person name="Gramzow L."/>
            <person name="Gutensohn M."/>
            <person name="Harholt J."/>
            <person name="Hattori M."/>
            <person name="Heyl A."/>
            <person name="Hirai T."/>
            <person name="Hiwatashi Y."/>
            <person name="Ishikawa M."/>
            <person name="Iwata M."/>
            <person name="Karol K.G."/>
            <person name="Koehler B."/>
            <person name="Kolukisaoglu U."/>
            <person name="Kubo M."/>
            <person name="Kurata T."/>
            <person name="Lalonde S."/>
            <person name="Li K."/>
            <person name="Li Y."/>
            <person name="Litt A."/>
            <person name="Lyons E."/>
            <person name="Manning G."/>
            <person name="Maruyama T."/>
            <person name="Michael T.P."/>
            <person name="Mikami K."/>
            <person name="Miyazaki S."/>
            <person name="Morinaga S."/>
            <person name="Murata T."/>
            <person name="Mueller-Roeber B."/>
            <person name="Nelson D.R."/>
            <person name="Obara M."/>
            <person name="Oguri Y."/>
            <person name="Olmstead R.G."/>
            <person name="Onodera N."/>
            <person name="Petersen B.L."/>
            <person name="Pils B."/>
            <person name="Prigge M."/>
            <person name="Rensing S.A."/>
            <person name="Riano-Pachon D.M."/>
            <person name="Roberts A.W."/>
            <person name="Sato Y."/>
            <person name="Scheller H.V."/>
            <person name="Schulz B."/>
            <person name="Schulz C."/>
            <person name="Shakirov E.V."/>
            <person name="Shibagaki N."/>
            <person name="Shinohara N."/>
            <person name="Shippen D.E."/>
            <person name="Soerensen I."/>
            <person name="Sotooka R."/>
            <person name="Sugimoto N."/>
            <person name="Sugita M."/>
            <person name="Sumikawa N."/>
            <person name="Tanurdzic M."/>
            <person name="Theissen G."/>
            <person name="Ulvskov P."/>
            <person name="Wakazuki S."/>
            <person name="Weng J.K."/>
            <person name="Willats W.W."/>
            <person name="Wipf D."/>
            <person name="Wolf P.G."/>
            <person name="Yang L."/>
            <person name="Zimmer A.D."/>
            <person name="Zhu Q."/>
            <person name="Mitros T."/>
            <person name="Hellsten U."/>
            <person name="Loque D."/>
            <person name="Otillar R."/>
            <person name="Salamov A."/>
            <person name="Schmutz J."/>
            <person name="Shapiro H."/>
            <person name="Lindquist E."/>
            <person name="Lucas S."/>
            <person name="Rokhsar D."/>
            <person name="Grigoriev I.V."/>
        </authorList>
    </citation>
    <scope>NUCLEOTIDE SEQUENCE [LARGE SCALE GENOMIC DNA]</scope>
</reference>
<evidence type="ECO:0000313" key="2">
    <source>
        <dbReference type="Proteomes" id="UP000001514"/>
    </source>
</evidence>
<gene>
    <name evidence="1" type="ORF">SELMODRAFT_418206</name>
</gene>
<proteinExistence type="predicted"/>
<protein>
    <submittedName>
        <fullName evidence="1">Uncharacterized protein</fullName>
    </submittedName>
</protein>
<keyword evidence="2" id="KW-1185">Reference proteome</keyword>
<organism evidence="2">
    <name type="scientific">Selaginella moellendorffii</name>
    <name type="common">Spikemoss</name>
    <dbReference type="NCBI Taxonomy" id="88036"/>
    <lineage>
        <taxon>Eukaryota</taxon>
        <taxon>Viridiplantae</taxon>
        <taxon>Streptophyta</taxon>
        <taxon>Embryophyta</taxon>
        <taxon>Tracheophyta</taxon>
        <taxon>Lycopodiopsida</taxon>
        <taxon>Selaginellales</taxon>
        <taxon>Selaginellaceae</taxon>
        <taxon>Selaginella</taxon>
    </lineage>
</organism>